<keyword evidence="4" id="KW-0175">Coiled coil</keyword>
<dbReference type="CDD" id="cd00082">
    <property type="entry name" value="HisKA"/>
    <property type="match status" value="1"/>
</dbReference>
<feature type="transmembrane region" description="Helical" evidence="5">
    <location>
        <begin position="798"/>
        <end position="819"/>
    </location>
</feature>
<comment type="catalytic activity">
    <reaction evidence="1">
        <text>ATP + protein L-histidine = ADP + protein N-phospho-L-histidine.</text>
        <dbReference type="EC" id="2.7.13.3"/>
    </reaction>
</comment>
<dbReference type="InterPro" id="IPR003594">
    <property type="entry name" value="HATPase_dom"/>
</dbReference>
<feature type="coiled-coil region" evidence="4">
    <location>
        <begin position="837"/>
        <end position="898"/>
    </location>
</feature>
<dbReference type="PROSITE" id="PS50109">
    <property type="entry name" value="HIS_KIN"/>
    <property type="match status" value="1"/>
</dbReference>
<evidence type="ECO:0000313" key="8">
    <source>
        <dbReference type="Proteomes" id="UP001589797"/>
    </source>
</evidence>
<dbReference type="PRINTS" id="PR00344">
    <property type="entry name" value="BCTRLSENSOR"/>
</dbReference>
<keyword evidence="5" id="KW-0812">Transmembrane</keyword>
<dbReference type="InterPro" id="IPR036890">
    <property type="entry name" value="HATPase_C_sf"/>
</dbReference>
<gene>
    <name evidence="7" type="ORF">ACFFIP_06990</name>
</gene>
<reference evidence="7 8" key="1">
    <citation type="submission" date="2024-09" db="EMBL/GenBank/DDBJ databases">
        <authorList>
            <person name="Sun Q."/>
            <person name="Mori K."/>
        </authorList>
    </citation>
    <scope>NUCLEOTIDE SEQUENCE [LARGE SCALE GENOMIC DNA]</scope>
    <source>
        <strain evidence="7 8">CCM 7650</strain>
    </source>
</reference>
<sequence length="1145" mass="127437">MLKRLIVLYFVIILSIIKAEAQELPLTHFTTASESNPLPSAMVTNVYQDREGFIWMSVFSSGLIRYDGANMVLYAQQDGLPDLGIWQVLEDKQGYLWASSNAGILVSEEPISSYKSGRRVRFTTQFGGIPLFDEALTINHLAADSHGKIWVATVADGMIGYFINESGLLEVDTVATNLNSSINLSVTAVFPKKTEGLIFGLEGGILAEMKNGQIDIVYSPRSGSNEQNFVSIFEDDLGQVWTFKQNGELLRFAGNRLEPELVSKEAQTNITGIFVMEEGNIWTSNAASGIKRFDEKSITNLGGFTRANGLLSDNIFHVYKDREDNIWIAQSGGVSKLRFNYQAFENFTAESNAGEKPVLPSAKVNTVLVPGTIDSPCKVWVGTEGGLSCIHQDGQSTVFDESDGLLGDWVNGIEQDQDGRIWVATTQGLNAIVFDQKLIIKGAENIKKITIRGKNAYLFNIPESPPIIASEKLTIPGSGAFRSVESIWFPGLRSLTFVLGQEVLELDENSGLPAQLFKSVAIDQEGHLFVGTLDKGLYKSEVPLTVEKLQDPRFRSSKIFMPFWNTENGAPTNHIEKLLWHEGKIWVGTQQGLIALDPNAPKILNLINKESGLPANNTISFAVSPSSGNFWIGSNQGLTEFDPSTNAVIRTVTRLDGLIDNEVWLYGSLKIDHKGQVYYGTSNGLSIYHPDFDRINNVPPIVQFTLIETSMGSEDRNEITFEYAAMSFANVSGVRYRTRLLGYDDNWSEPSTVRRLRYTNLPAFFWSKKYTLEVMAINESGVESLEPIRYSFNIEPVWWLQWWSFIIYLVILGLILYVFDKYQRAKLIKKERDAARLREAELHAQTATARSMAAEAESKALQTEIEKKAIELEKVQVLEKAYNELKSAQNQLIQAEKMASLGRLATGIAHEIKNPLNFINNFASVTVELIDELSVAIKDNDLEEIDYLMASLKENTSKIEKHGLRADAIVQSMAQHAKVSKSAFDFVDLNGLIEHYQEVAVKSKKSKTPDLKIIVELDLQKDLGKVKVFAQELGQALLNIIGNALDAVWSEKKAKGEAYEPKVIITSRVIEDFIEIKIADNGPGIQEEIRERIFEPFFTTKPTGEGTGLGLSLSYDIITQSHSGTLTVETEIGKGTAFFIHIPRN</sequence>
<keyword evidence="5" id="KW-1133">Transmembrane helix</keyword>
<dbReference type="Gene3D" id="3.30.565.10">
    <property type="entry name" value="Histidine kinase-like ATPase, C-terminal domain"/>
    <property type="match status" value="1"/>
</dbReference>
<name>A0ABV6FT04_9BACT</name>
<proteinExistence type="predicted"/>
<evidence type="ECO:0000256" key="2">
    <source>
        <dbReference type="ARBA" id="ARBA00012438"/>
    </source>
</evidence>
<dbReference type="InterPro" id="IPR011110">
    <property type="entry name" value="Reg_prop"/>
</dbReference>
<dbReference type="Pfam" id="PF07494">
    <property type="entry name" value="Reg_prop"/>
    <property type="match status" value="1"/>
</dbReference>
<keyword evidence="5" id="KW-0472">Membrane</keyword>
<accession>A0ABV6FT04</accession>
<evidence type="ECO:0000256" key="5">
    <source>
        <dbReference type="SAM" id="Phobius"/>
    </source>
</evidence>
<dbReference type="Gene3D" id="2.60.40.10">
    <property type="entry name" value="Immunoglobulins"/>
    <property type="match status" value="1"/>
</dbReference>
<dbReference type="InterPro" id="IPR036097">
    <property type="entry name" value="HisK_dim/P_sf"/>
</dbReference>
<dbReference type="Proteomes" id="UP001589797">
    <property type="component" value="Unassembled WGS sequence"/>
</dbReference>
<dbReference type="InterPro" id="IPR015943">
    <property type="entry name" value="WD40/YVTN_repeat-like_dom_sf"/>
</dbReference>
<protein>
    <recommendedName>
        <fullName evidence="2">histidine kinase</fullName>
        <ecNumber evidence="2">2.7.13.3</ecNumber>
    </recommendedName>
</protein>
<dbReference type="SUPFAM" id="SSF47384">
    <property type="entry name" value="Homodimeric domain of signal transducing histidine kinase"/>
    <property type="match status" value="1"/>
</dbReference>
<dbReference type="InterPro" id="IPR005467">
    <property type="entry name" value="His_kinase_dom"/>
</dbReference>
<evidence type="ECO:0000313" key="7">
    <source>
        <dbReference type="EMBL" id="MFC0262425.1"/>
    </source>
</evidence>
<dbReference type="SUPFAM" id="SSF55874">
    <property type="entry name" value="ATPase domain of HSP90 chaperone/DNA topoisomerase II/histidine kinase"/>
    <property type="match status" value="1"/>
</dbReference>
<dbReference type="EMBL" id="JBHLWI010000016">
    <property type="protein sequence ID" value="MFC0262425.1"/>
    <property type="molecule type" value="Genomic_DNA"/>
</dbReference>
<keyword evidence="3" id="KW-0597">Phosphoprotein</keyword>
<keyword evidence="8" id="KW-1185">Reference proteome</keyword>
<dbReference type="Gene3D" id="2.130.10.10">
    <property type="entry name" value="YVTN repeat-like/Quinoprotein amine dehydrogenase"/>
    <property type="match status" value="3"/>
</dbReference>
<dbReference type="Pfam" id="PF07495">
    <property type="entry name" value="Y_Y_Y"/>
    <property type="match status" value="1"/>
</dbReference>
<dbReference type="InterPro" id="IPR011123">
    <property type="entry name" value="Y_Y_Y"/>
</dbReference>
<evidence type="ECO:0000259" key="6">
    <source>
        <dbReference type="PROSITE" id="PS50109"/>
    </source>
</evidence>
<evidence type="ECO:0000256" key="1">
    <source>
        <dbReference type="ARBA" id="ARBA00000085"/>
    </source>
</evidence>
<dbReference type="EC" id="2.7.13.3" evidence="2"/>
<dbReference type="InterPro" id="IPR013783">
    <property type="entry name" value="Ig-like_fold"/>
</dbReference>
<dbReference type="InterPro" id="IPR004358">
    <property type="entry name" value="Sig_transdc_His_kin-like_C"/>
</dbReference>
<comment type="caution">
    <text evidence="7">The sequence shown here is derived from an EMBL/GenBank/DDBJ whole genome shotgun (WGS) entry which is preliminary data.</text>
</comment>
<evidence type="ECO:0000256" key="4">
    <source>
        <dbReference type="SAM" id="Coils"/>
    </source>
</evidence>
<evidence type="ECO:0000256" key="3">
    <source>
        <dbReference type="ARBA" id="ARBA00022553"/>
    </source>
</evidence>
<dbReference type="SMART" id="SM00387">
    <property type="entry name" value="HATPase_c"/>
    <property type="match status" value="1"/>
</dbReference>
<dbReference type="SUPFAM" id="SSF63829">
    <property type="entry name" value="Calcium-dependent phosphotriesterase"/>
    <property type="match status" value="1"/>
</dbReference>
<dbReference type="Gene3D" id="1.10.287.130">
    <property type="match status" value="1"/>
</dbReference>
<dbReference type="PANTHER" id="PTHR43065:SF42">
    <property type="entry name" value="TWO-COMPONENT SENSOR PPRA"/>
    <property type="match status" value="1"/>
</dbReference>
<feature type="domain" description="Histidine kinase" evidence="6">
    <location>
        <begin position="907"/>
        <end position="1145"/>
    </location>
</feature>
<dbReference type="RefSeq" id="WP_382386868.1">
    <property type="nucleotide sequence ID" value="NZ_JBHLWI010000016.1"/>
</dbReference>
<dbReference type="PANTHER" id="PTHR43065">
    <property type="entry name" value="SENSOR HISTIDINE KINASE"/>
    <property type="match status" value="1"/>
</dbReference>
<organism evidence="7 8">
    <name type="scientific">Fontibacter flavus</name>
    <dbReference type="NCBI Taxonomy" id="654838"/>
    <lineage>
        <taxon>Bacteria</taxon>
        <taxon>Pseudomonadati</taxon>
        <taxon>Bacteroidota</taxon>
        <taxon>Cytophagia</taxon>
        <taxon>Cytophagales</taxon>
        <taxon>Cyclobacteriaceae</taxon>
        <taxon>Fontibacter</taxon>
    </lineage>
</organism>
<dbReference type="Pfam" id="PF02518">
    <property type="entry name" value="HATPase_c"/>
    <property type="match status" value="1"/>
</dbReference>
<dbReference type="SUPFAM" id="SSF101898">
    <property type="entry name" value="NHL repeat"/>
    <property type="match status" value="1"/>
</dbReference>
<dbReference type="InterPro" id="IPR003661">
    <property type="entry name" value="HisK_dim/P_dom"/>
</dbReference>